<dbReference type="EMBL" id="QRDY01000001">
    <property type="protein sequence ID" value="RED66261.1"/>
    <property type="molecule type" value="Genomic_DNA"/>
</dbReference>
<evidence type="ECO:0000313" key="3">
    <source>
        <dbReference type="Proteomes" id="UP000256869"/>
    </source>
</evidence>
<dbReference type="AlphaFoldDB" id="A0A3D9IX19"/>
<dbReference type="RefSeq" id="WP_115991191.1">
    <property type="nucleotide sequence ID" value="NZ_QRDY01000001.1"/>
</dbReference>
<dbReference type="OrthoDB" id="2706144at2"/>
<keyword evidence="1" id="KW-0812">Transmembrane</keyword>
<reference evidence="2 3" key="1">
    <citation type="submission" date="2018-07" db="EMBL/GenBank/DDBJ databases">
        <title>Genomic Encyclopedia of Type Strains, Phase III (KMG-III): the genomes of soil and plant-associated and newly described type strains.</title>
        <authorList>
            <person name="Whitman W."/>
        </authorList>
    </citation>
    <scope>NUCLEOTIDE SEQUENCE [LARGE SCALE GENOMIC DNA]</scope>
    <source>
        <strain evidence="2 3">CECT 8236</strain>
    </source>
</reference>
<accession>A0A3D9IX19</accession>
<proteinExistence type="predicted"/>
<protein>
    <submittedName>
        <fullName evidence="2">Inner membrane protein</fullName>
    </submittedName>
</protein>
<gene>
    <name evidence="2" type="ORF">DFP95_101760</name>
</gene>
<keyword evidence="3" id="KW-1185">Reference proteome</keyword>
<keyword evidence="1" id="KW-0472">Membrane</keyword>
<comment type="caution">
    <text evidence="2">The sequence shown here is derived from an EMBL/GenBank/DDBJ whole genome shotgun (WGS) entry which is preliminary data.</text>
</comment>
<evidence type="ECO:0000256" key="1">
    <source>
        <dbReference type="SAM" id="Phobius"/>
    </source>
</evidence>
<feature type="transmembrane region" description="Helical" evidence="1">
    <location>
        <begin position="87"/>
        <end position="104"/>
    </location>
</feature>
<organism evidence="2 3">
    <name type="scientific">Cohnella lupini</name>
    <dbReference type="NCBI Taxonomy" id="1294267"/>
    <lineage>
        <taxon>Bacteria</taxon>
        <taxon>Bacillati</taxon>
        <taxon>Bacillota</taxon>
        <taxon>Bacilli</taxon>
        <taxon>Bacillales</taxon>
        <taxon>Paenibacillaceae</taxon>
        <taxon>Cohnella</taxon>
    </lineage>
</organism>
<dbReference type="InterPro" id="IPR007404">
    <property type="entry name" value="YdjM-like"/>
</dbReference>
<feature type="transmembrane region" description="Helical" evidence="1">
    <location>
        <begin position="7"/>
        <end position="23"/>
    </location>
</feature>
<dbReference type="Pfam" id="PF04307">
    <property type="entry name" value="YdjM"/>
    <property type="match status" value="1"/>
</dbReference>
<name>A0A3D9IX19_9BACL</name>
<feature type="transmembrane region" description="Helical" evidence="1">
    <location>
        <begin position="64"/>
        <end position="81"/>
    </location>
</feature>
<sequence>MKGSTHLAIGVAIGAAASLYYPFTANHALLYLSVAGFSALSADLDGPSLLSSKLGPVSKLLRELLLWGGVLFAIVLAYLYFDRRDFHPLLTTSAVALILLGFVTREGTIRNALVSVVGATLIYVGWTYQLNWLMGFGLFVGWVPWLAHRGMTHTVWALGLWGTIGWGLEKQIQVDGITAVAMAGYASHLLADTLTTNGVKWLYPLYKKSIKLRI</sequence>
<evidence type="ECO:0000313" key="2">
    <source>
        <dbReference type="EMBL" id="RED66261.1"/>
    </source>
</evidence>
<keyword evidence="1" id="KW-1133">Transmembrane helix</keyword>
<dbReference type="Proteomes" id="UP000256869">
    <property type="component" value="Unassembled WGS sequence"/>
</dbReference>